<dbReference type="Pfam" id="PF08450">
    <property type="entry name" value="SGL"/>
    <property type="match status" value="1"/>
</dbReference>
<dbReference type="PANTHER" id="PTHR10907:SF47">
    <property type="entry name" value="REGUCALCIN"/>
    <property type="match status" value="1"/>
</dbReference>
<sequence>MPRLLLDGLVMGESPRWHAGRLWLCDWGRGEVLALDPADPTGSREVVARVDGMPFSIDWLPDGRPVATTPQGVRVGADLTPYGVPPRGFNELVVDRAGRVWVDMPGSAPWDPERLPGVVSVVLPDGTTRDVAGDVWFPNGMALLPGPVAGDPDTLLVAESHADRITAWTVTDDARLVDRRVWADLGPGSAPDGVCLDAAGSLWYASVPGRRCVRVREGGEVLQVVEADRGCFSCVLGGDDGRTLFVVANRYGADGASDGVVLTERVEVPGAAWA</sequence>
<accession>A0A542E032</accession>
<keyword evidence="4" id="KW-1185">Reference proteome</keyword>
<protein>
    <submittedName>
        <fullName evidence="3">Sugar lactone lactonase YvrE</fullName>
    </submittedName>
</protein>
<comment type="caution">
    <text evidence="3">The sequence shown here is derived from an EMBL/GenBank/DDBJ whole genome shotgun (WGS) entry which is preliminary data.</text>
</comment>
<dbReference type="Proteomes" id="UP000317893">
    <property type="component" value="Unassembled WGS sequence"/>
</dbReference>
<dbReference type="GO" id="GO:0004341">
    <property type="term" value="F:gluconolactonase activity"/>
    <property type="evidence" value="ECO:0007669"/>
    <property type="project" value="TreeGrafter"/>
</dbReference>
<name>A0A542E032_9MICO</name>
<evidence type="ECO:0000313" key="4">
    <source>
        <dbReference type="Proteomes" id="UP000317893"/>
    </source>
</evidence>
<dbReference type="AlphaFoldDB" id="A0A542E032"/>
<dbReference type="PANTHER" id="PTHR10907">
    <property type="entry name" value="REGUCALCIN"/>
    <property type="match status" value="1"/>
</dbReference>
<evidence type="ECO:0000313" key="3">
    <source>
        <dbReference type="EMBL" id="TQJ08666.1"/>
    </source>
</evidence>
<dbReference type="GO" id="GO:0019853">
    <property type="term" value="P:L-ascorbic acid biosynthetic process"/>
    <property type="evidence" value="ECO:0007669"/>
    <property type="project" value="TreeGrafter"/>
</dbReference>
<reference evidence="3 4" key="1">
    <citation type="submission" date="2019-06" db="EMBL/GenBank/DDBJ databases">
        <title>Sequencing the genomes of 1000 actinobacteria strains.</title>
        <authorList>
            <person name="Klenk H.-P."/>
        </authorList>
    </citation>
    <scope>NUCLEOTIDE SEQUENCE [LARGE SCALE GENOMIC DNA]</scope>
    <source>
        <strain evidence="3 4">DSM 18607</strain>
    </source>
</reference>
<evidence type="ECO:0000259" key="2">
    <source>
        <dbReference type="Pfam" id="PF08450"/>
    </source>
</evidence>
<dbReference type="GO" id="GO:0005509">
    <property type="term" value="F:calcium ion binding"/>
    <property type="evidence" value="ECO:0007669"/>
    <property type="project" value="TreeGrafter"/>
</dbReference>
<dbReference type="OrthoDB" id="2633250at2"/>
<dbReference type="InterPro" id="IPR013658">
    <property type="entry name" value="SGL"/>
</dbReference>
<organism evidence="3 4">
    <name type="scientific">Lapillicoccus jejuensis</name>
    <dbReference type="NCBI Taxonomy" id="402171"/>
    <lineage>
        <taxon>Bacteria</taxon>
        <taxon>Bacillati</taxon>
        <taxon>Actinomycetota</taxon>
        <taxon>Actinomycetes</taxon>
        <taxon>Micrococcales</taxon>
        <taxon>Intrasporangiaceae</taxon>
        <taxon>Lapillicoccus</taxon>
    </lineage>
</organism>
<dbReference type="InterPro" id="IPR011042">
    <property type="entry name" value="6-blade_b-propeller_TolB-like"/>
</dbReference>
<comment type="similarity">
    <text evidence="1">Belongs to the SMP-30/CGR1 family.</text>
</comment>
<evidence type="ECO:0000256" key="1">
    <source>
        <dbReference type="ARBA" id="ARBA00008853"/>
    </source>
</evidence>
<feature type="domain" description="SMP-30/Gluconolactonase/LRE-like region" evidence="2">
    <location>
        <begin position="11"/>
        <end position="248"/>
    </location>
</feature>
<dbReference type="SUPFAM" id="SSF63829">
    <property type="entry name" value="Calcium-dependent phosphotriesterase"/>
    <property type="match status" value="1"/>
</dbReference>
<proteinExistence type="inferred from homology"/>
<dbReference type="EMBL" id="VFMN01000001">
    <property type="protein sequence ID" value="TQJ08666.1"/>
    <property type="molecule type" value="Genomic_DNA"/>
</dbReference>
<gene>
    <name evidence="3" type="ORF">FB458_1757</name>
</gene>
<dbReference type="RefSeq" id="WP_141848155.1">
    <property type="nucleotide sequence ID" value="NZ_BAAAPR010000004.1"/>
</dbReference>
<dbReference type="Gene3D" id="2.120.10.30">
    <property type="entry name" value="TolB, C-terminal domain"/>
    <property type="match status" value="1"/>
</dbReference>